<accession>A0A9N9IF83</accession>
<keyword evidence="1" id="KW-1133">Transmembrane helix</keyword>
<feature type="transmembrane region" description="Helical" evidence="1">
    <location>
        <begin position="21"/>
        <end position="41"/>
    </location>
</feature>
<dbReference type="EMBL" id="CAJVPQ010012777">
    <property type="protein sequence ID" value="CAG8733077.1"/>
    <property type="molecule type" value="Genomic_DNA"/>
</dbReference>
<organism evidence="2 3">
    <name type="scientific">Funneliformis caledonium</name>
    <dbReference type="NCBI Taxonomy" id="1117310"/>
    <lineage>
        <taxon>Eukaryota</taxon>
        <taxon>Fungi</taxon>
        <taxon>Fungi incertae sedis</taxon>
        <taxon>Mucoromycota</taxon>
        <taxon>Glomeromycotina</taxon>
        <taxon>Glomeromycetes</taxon>
        <taxon>Glomerales</taxon>
        <taxon>Glomeraceae</taxon>
        <taxon>Funneliformis</taxon>
    </lineage>
</organism>
<evidence type="ECO:0000256" key="1">
    <source>
        <dbReference type="SAM" id="Phobius"/>
    </source>
</evidence>
<comment type="caution">
    <text evidence="2">The sequence shown here is derived from an EMBL/GenBank/DDBJ whole genome shotgun (WGS) entry which is preliminary data.</text>
</comment>
<reference evidence="2" key="1">
    <citation type="submission" date="2021-06" db="EMBL/GenBank/DDBJ databases">
        <authorList>
            <person name="Kallberg Y."/>
            <person name="Tangrot J."/>
            <person name="Rosling A."/>
        </authorList>
    </citation>
    <scope>NUCLEOTIDE SEQUENCE</scope>
    <source>
        <strain evidence="2">UK204</strain>
    </source>
</reference>
<feature type="non-terminal residue" evidence="2">
    <location>
        <position position="45"/>
    </location>
</feature>
<evidence type="ECO:0000313" key="2">
    <source>
        <dbReference type="EMBL" id="CAG8733077.1"/>
    </source>
</evidence>
<keyword evidence="1" id="KW-0472">Membrane</keyword>
<protein>
    <submittedName>
        <fullName evidence="2">16319_t:CDS:1</fullName>
    </submittedName>
</protein>
<dbReference type="AlphaFoldDB" id="A0A9N9IF83"/>
<evidence type="ECO:0000313" key="3">
    <source>
        <dbReference type="Proteomes" id="UP000789570"/>
    </source>
</evidence>
<gene>
    <name evidence="2" type="ORF">FCALED_LOCUS15111</name>
</gene>
<proteinExistence type="predicted"/>
<keyword evidence="3" id="KW-1185">Reference proteome</keyword>
<name>A0A9N9IF83_9GLOM</name>
<keyword evidence="1" id="KW-0812">Transmembrane</keyword>
<sequence>MVKRQGLQKHAKTANENNTKGVLLSFGAMSFFKCGAVSSPLPSSS</sequence>
<dbReference type="Proteomes" id="UP000789570">
    <property type="component" value="Unassembled WGS sequence"/>
</dbReference>